<feature type="transmembrane region" description="Helical" evidence="6">
    <location>
        <begin position="12"/>
        <end position="33"/>
    </location>
</feature>
<evidence type="ECO:0000256" key="4">
    <source>
        <dbReference type="ARBA" id="ARBA00022989"/>
    </source>
</evidence>
<dbReference type="InterPro" id="IPR032816">
    <property type="entry name" value="VTT_dom"/>
</dbReference>
<comment type="subcellular location">
    <subcellularLocation>
        <location evidence="1 6">Cell membrane</location>
        <topology evidence="1 6">Multi-pass membrane protein</topology>
    </subcellularLocation>
</comment>
<evidence type="ECO:0000256" key="5">
    <source>
        <dbReference type="ARBA" id="ARBA00023136"/>
    </source>
</evidence>
<dbReference type="KEGG" id="panc:E2636_00270"/>
<accession>A0A4V1AML4</accession>
<dbReference type="AlphaFoldDB" id="A0A4V1AML4"/>
<keyword evidence="2 6" id="KW-1003">Cell membrane</keyword>
<comment type="similarity">
    <text evidence="6">Belongs to the TVP38/TMEM64 family.</text>
</comment>
<evidence type="ECO:0000313" key="9">
    <source>
        <dbReference type="Proteomes" id="UP000294292"/>
    </source>
</evidence>
<keyword evidence="5 6" id="KW-0472">Membrane</keyword>
<gene>
    <name evidence="8" type="ORF">E2636_00270</name>
</gene>
<dbReference type="PANTHER" id="PTHR12677:SF55">
    <property type="entry name" value="UNDECAPRENYL PHOSPHATE TRANSPORTER SAOUHSC_00901-RELATED"/>
    <property type="match status" value="1"/>
</dbReference>
<feature type="transmembrane region" description="Helical" evidence="6">
    <location>
        <begin position="90"/>
        <end position="113"/>
    </location>
</feature>
<evidence type="ECO:0000313" key="8">
    <source>
        <dbReference type="EMBL" id="QBP39685.1"/>
    </source>
</evidence>
<reference evidence="8 9" key="1">
    <citation type="submission" date="2019-03" db="EMBL/GenBank/DDBJ databases">
        <title>Complete genome sequence of Paenisporosarcina antarctica CGMCC 1.6503T.</title>
        <authorList>
            <person name="Rong J.-C."/>
            <person name="Chi N.-Y."/>
            <person name="Zhang Q.-F."/>
        </authorList>
    </citation>
    <scope>NUCLEOTIDE SEQUENCE [LARGE SCALE GENOMIC DNA]</scope>
    <source>
        <strain evidence="8 9">CGMCC 1.6503</strain>
    </source>
</reference>
<dbReference type="GO" id="GO:0005886">
    <property type="term" value="C:plasma membrane"/>
    <property type="evidence" value="ECO:0007669"/>
    <property type="project" value="UniProtKB-SubCell"/>
</dbReference>
<evidence type="ECO:0000256" key="6">
    <source>
        <dbReference type="RuleBase" id="RU366058"/>
    </source>
</evidence>
<sequence length="222" mass="25839">MKDIIKKVTYRNWLIWSSFFVLFIFLLLNRQILTYLVNGDVLAIREFLIENLLYAYVFMLVIMIIQNTFTVFPLLLVITINITLFGFINGFLWSWISSLIAATIVFYSVRYLFQERLIEKFKKKLIEKVDANGFSYVFQARIFPLVPTSLVNILAGLSTVRFWPFLLATTIGNFIYFFVLALIPAGLLSDNINENFIWVILVGAILVYYLIKLTVKKHNSST</sequence>
<dbReference type="PANTHER" id="PTHR12677">
    <property type="entry name" value="GOLGI APPARATUS MEMBRANE PROTEIN TVP38-RELATED"/>
    <property type="match status" value="1"/>
</dbReference>
<evidence type="ECO:0000256" key="3">
    <source>
        <dbReference type="ARBA" id="ARBA00022692"/>
    </source>
</evidence>
<dbReference type="OrthoDB" id="9812980at2"/>
<dbReference type="EMBL" id="CP038015">
    <property type="protein sequence ID" value="QBP39685.1"/>
    <property type="molecule type" value="Genomic_DNA"/>
</dbReference>
<feature type="transmembrane region" description="Helical" evidence="6">
    <location>
        <begin position="53"/>
        <end position="78"/>
    </location>
</feature>
<dbReference type="InterPro" id="IPR015414">
    <property type="entry name" value="TMEM64"/>
</dbReference>
<feature type="transmembrane region" description="Helical" evidence="6">
    <location>
        <begin position="133"/>
        <end position="155"/>
    </location>
</feature>
<name>A0A4V1AML4_9BACL</name>
<proteinExistence type="inferred from homology"/>
<feature type="domain" description="VTT" evidence="7">
    <location>
        <begin position="73"/>
        <end position="183"/>
    </location>
</feature>
<feature type="transmembrane region" description="Helical" evidence="6">
    <location>
        <begin position="195"/>
        <end position="211"/>
    </location>
</feature>
<evidence type="ECO:0000256" key="1">
    <source>
        <dbReference type="ARBA" id="ARBA00004651"/>
    </source>
</evidence>
<dbReference type="Proteomes" id="UP000294292">
    <property type="component" value="Chromosome"/>
</dbReference>
<feature type="transmembrane region" description="Helical" evidence="6">
    <location>
        <begin position="162"/>
        <end position="183"/>
    </location>
</feature>
<protein>
    <recommendedName>
        <fullName evidence="6">TVP38/TMEM64 family membrane protein</fullName>
    </recommendedName>
</protein>
<dbReference type="Pfam" id="PF09335">
    <property type="entry name" value="VTT_dom"/>
    <property type="match status" value="1"/>
</dbReference>
<evidence type="ECO:0000256" key="2">
    <source>
        <dbReference type="ARBA" id="ARBA00022475"/>
    </source>
</evidence>
<keyword evidence="3 6" id="KW-0812">Transmembrane</keyword>
<organism evidence="8 9">
    <name type="scientific">Paenisporosarcina antarctica</name>
    <dbReference type="NCBI Taxonomy" id="417367"/>
    <lineage>
        <taxon>Bacteria</taxon>
        <taxon>Bacillati</taxon>
        <taxon>Bacillota</taxon>
        <taxon>Bacilli</taxon>
        <taxon>Bacillales</taxon>
        <taxon>Caryophanaceae</taxon>
        <taxon>Paenisporosarcina</taxon>
    </lineage>
</organism>
<keyword evidence="9" id="KW-1185">Reference proteome</keyword>
<keyword evidence="4 6" id="KW-1133">Transmembrane helix</keyword>
<evidence type="ECO:0000259" key="7">
    <source>
        <dbReference type="Pfam" id="PF09335"/>
    </source>
</evidence>